<keyword evidence="1" id="KW-0812">Transmembrane</keyword>
<comment type="caution">
    <text evidence="2">The sequence shown here is derived from an EMBL/GenBank/DDBJ whole genome shotgun (WGS) entry which is preliminary data.</text>
</comment>
<feature type="transmembrane region" description="Helical" evidence="1">
    <location>
        <begin position="6"/>
        <end position="24"/>
    </location>
</feature>
<gene>
    <name evidence="2" type="ORF">QR680_000449</name>
</gene>
<evidence type="ECO:0000256" key="1">
    <source>
        <dbReference type="SAM" id="Phobius"/>
    </source>
</evidence>
<dbReference type="EMBL" id="JAUCMV010000005">
    <property type="protein sequence ID" value="KAK0393880.1"/>
    <property type="molecule type" value="Genomic_DNA"/>
</dbReference>
<name>A0AA39GUM9_9BILA</name>
<accession>A0AA39GUM9</accession>
<reference evidence="2" key="1">
    <citation type="submission" date="2023-06" db="EMBL/GenBank/DDBJ databases">
        <title>Genomic analysis of the entomopathogenic nematode Steinernema hermaphroditum.</title>
        <authorList>
            <person name="Schwarz E.M."/>
            <person name="Heppert J.K."/>
            <person name="Baniya A."/>
            <person name="Schwartz H.T."/>
            <person name="Tan C.-H."/>
            <person name="Antoshechkin I."/>
            <person name="Sternberg P.W."/>
            <person name="Goodrich-Blair H."/>
            <person name="Dillman A.R."/>
        </authorList>
    </citation>
    <scope>NUCLEOTIDE SEQUENCE</scope>
    <source>
        <strain evidence="2">PS9179</strain>
        <tissue evidence="2">Whole animal</tissue>
    </source>
</reference>
<keyword evidence="3" id="KW-1185">Reference proteome</keyword>
<evidence type="ECO:0000313" key="2">
    <source>
        <dbReference type="EMBL" id="KAK0393880.1"/>
    </source>
</evidence>
<evidence type="ECO:0000313" key="3">
    <source>
        <dbReference type="Proteomes" id="UP001175271"/>
    </source>
</evidence>
<sequence>MALYIISILAVVVGFVLPCIYILAKAGLVSILSQLSTTCCMKQNNSPPLVAAAVTTEDKEILETVIHSMDYNPPMDAVIDEDTFQMTAGVPDV</sequence>
<organism evidence="2 3">
    <name type="scientific">Steinernema hermaphroditum</name>
    <dbReference type="NCBI Taxonomy" id="289476"/>
    <lineage>
        <taxon>Eukaryota</taxon>
        <taxon>Metazoa</taxon>
        <taxon>Ecdysozoa</taxon>
        <taxon>Nematoda</taxon>
        <taxon>Chromadorea</taxon>
        <taxon>Rhabditida</taxon>
        <taxon>Tylenchina</taxon>
        <taxon>Panagrolaimomorpha</taxon>
        <taxon>Strongyloidoidea</taxon>
        <taxon>Steinernematidae</taxon>
        <taxon>Steinernema</taxon>
    </lineage>
</organism>
<keyword evidence="1" id="KW-1133">Transmembrane helix</keyword>
<keyword evidence="1" id="KW-0472">Membrane</keyword>
<protein>
    <submittedName>
        <fullName evidence="2">Uncharacterized protein</fullName>
    </submittedName>
</protein>
<dbReference type="AlphaFoldDB" id="A0AA39GUM9"/>
<proteinExistence type="predicted"/>
<dbReference type="Proteomes" id="UP001175271">
    <property type="component" value="Unassembled WGS sequence"/>
</dbReference>